<protein>
    <submittedName>
        <fullName evidence="7">ABC transporter permease</fullName>
    </submittedName>
</protein>
<evidence type="ECO:0000313" key="7">
    <source>
        <dbReference type="EMBL" id="HGZ42307.1"/>
    </source>
</evidence>
<evidence type="ECO:0000259" key="6">
    <source>
        <dbReference type="Pfam" id="PF12698"/>
    </source>
</evidence>
<evidence type="ECO:0000256" key="1">
    <source>
        <dbReference type="ARBA" id="ARBA00004141"/>
    </source>
</evidence>
<feature type="transmembrane region" description="Helical" evidence="5">
    <location>
        <begin position="305"/>
        <end position="323"/>
    </location>
</feature>
<dbReference type="Pfam" id="PF12698">
    <property type="entry name" value="ABC2_membrane_3"/>
    <property type="match status" value="1"/>
</dbReference>
<evidence type="ECO:0000256" key="3">
    <source>
        <dbReference type="ARBA" id="ARBA00022989"/>
    </source>
</evidence>
<feature type="domain" description="ABC-2 type transporter transmembrane" evidence="6">
    <location>
        <begin position="188"/>
        <end position="373"/>
    </location>
</feature>
<feature type="transmembrane region" description="Helical" evidence="5">
    <location>
        <begin position="233"/>
        <end position="258"/>
    </location>
</feature>
<dbReference type="GO" id="GO:0140359">
    <property type="term" value="F:ABC-type transporter activity"/>
    <property type="evidence" value="ECO:0007669"/>
    <property type="project" value="InterPro"/>
</dbReference>
<evidence type="ECO:0000256" key="2">
    <source>
        <dbReference type="ARBA" id="ARBA00022692"/>
    </source>
</evidence>
<reference evidence="7" key="1">
    <citation type="journal article" date="2020" name="mSystems">
        <title>Genome- and Community-Level Interaction Insights into Carbon Utilization and Element Cycling Functions of Hydrothermarchaeota in Hydrothermal Sediment.</title>
        <authorList>
            <person name="Zhou Z."/>
            <person name="Liu Y."/>
            <person name="Xu W."/>
            <person name="Pan J."/>
            <person name="Luo Z.H."/>
            <person name="Li M."/>
        </authorList>
    </citation>
    <scope>NUCLEOTIDE SEQUENCE [LARGE SCALE GENOMIC DNA]</scope>
    <source>
        <strain evidence="7">SpSt-381</strain>
    </source>
</reference>
<dbReference type="EMBL" id="DSQF01000004">
    <property type="protein sequence ID" value="HGZ42307.1"/>
    <property type="molecule type" value="Genomic_DNA"/>
</dbReference>
<accession>A0A832MIZ0</accession>
<dbReference type="GO" id="GO:0016020">
    <property type="term" value="C:membrane"/>
    <property type="evidence" value="ECO:0007669"/>
    <property type="project" value="UniProtKB-SubCell"/>
</dbReference>
<evidence type="ECO:0000256" key="5">
    <source>
        <dbReference type="SAM" id="Phobius"/>
    </source>
</evidence>
<proteinExistence type="predicted"/>
<name>A0A832MIZ0_UNCEI</name>
<keyword evidence="4 5" id="KW-0472">Membrane</keyword>
<evidence type="ECO:0000256" key="4">
    <source>
        <dbReference type="ARBA" id="ARBA00023136"/>
    </source>
</evidence>
<dbReference type="InterPro" id="IPR013525">
    <property type="entry name" value="ABC2_TM"/>
</dbReference>
<feature type="transmembrane region" description="Helical" evidence="5">
    <location>
        <begin position="25"/>
        <end position="47"/>
    </location>
</feature>
<feature type="transmembrane region" description="Helical" evidence="5">
    <location>
        <begin position="360"/>
        <end position="378"/>
    </location>
</feature>
<feature type="transmembrane region" description="Helical" evidence="5">
    <location>
        <begin position="330"/>
        <end position="348"/>
    </location>
</feature>
<keyword evidence="2 5" id="KW-0812">Transmembrane</keyword>
<dbReference type="AlphaFoldDB" id="A0A832MIZ0"/>
<sequence>MPERRMDWWPVAAWEMRRMLTRADFVISVLLMPLLVLGAGLATRLIVERSNAKPLRIAVAEAQPSGALVPVAPPPLARVVWAAPGGDTLTRAGLAAAVRARALEGAVILPGPLAAADSADVVVRRARPAWEAEVLGHLSAVGRRARAADAGLDSAALARLDARLAAREQVVTPGGRVSRADRATALALMLLTLATVFTIGAYMGIGITGEKQARSTEVILSAVSAQSWMDGKIAGYTAIGVLQVVLWAASAAVIALFLSFPLSANASPALLAASLSLFVAGLCLYAALYGTIYATIKDLQSSSSFQAYLFFIPFLPLMFMEGVMRSPDAGWVVALSHVPFFAPFLLPMRMTLGAVAPWEVPLALALCAAAAWLLRGVAGHAMRIGMLMYGKDVSLPELARWARER</sequence>
<gene>
    <name evidence="7" type="ORF">ENR23_02580</name>
</gene>
<comment type="subcellular location">
    <subcellularLocation>
        <location evidence="1">Membrane</location>
        <topology evidence="1">Multi-pass membrane protein</topology>
    </subcellularLocation>
</comment>
<keyword evidence="3 5" id="KW-1133">Transmembrane helix</keyword>
<organism evidence="7">
    <name type="scientific">Eiseniibacteriota bacterium</name>
    <dbReference type="NCBI Taxonomy" id="2212470"/>
    <lineage>
        <taxon>Bacteria</taxon>
        <taxon>Candidatus Eiseniibacteriota</taxon>
    </lineage>
</organism>
<feature type="transmembrane region" description="Helical" evidence="5">
    <location>
        <begin position="185"/>
        <end position="205"/>
    </location>
</feature>
<comment type="caution">
    <text evidence="7">The sequence shown here is derived from an EMBL/GenBank/DDBJ whole genome shotgun (WGS) entry which is preliminary data.</text>
</comment>
<feature type="transmembrane region" description="Helical" evidence="5">
    <location>
        <begin position="270"/>
        <end position="293"/>
    </location>
</feature>